<gene>
    <name evidence="10" type="ORF">A6X21_10020</name>
</gene>
<dbReference type="InterPro" id="IPR029044">
    <property type="entry name" value="Nucleotide-diphossugar_trans"/>
</dbReference>
<dbReference type="PANTHER" id="PTHR32044:SF80">
    <property type="entry name" value="XYLOGLUCAN GLYCOSYLTRANSFERASE 2-RELATED"/>
    <property type="match status" value="1"/>
</dbReference>
<dbReference type="FunFam" id="3.90.550.10:FF:000057">
    <property type="entry name" value="Glycosyltransferase-like protein, family 2"/>
    <property type="match status" value="1"/>
</dbReference>
<comment type="caution">
    <text evidence="10">The sequence shown here is derived from an EMBL/GenBank/DDBJ whole genome shotgun (WGS) entry which is preliminary data.</text>
</comment>
<feature type="transmembrane region" description="Helical" evidence="9">
    <location>
        <begin position="434"/>
        <end position="456"/>
    </location>
</feature>
<evidence type="ECO:0000256" key="7">
    <source>
        <dbReference type="ARBA" id="ARBA00023136"/>
    </source>
</evidence>
<keyword evidence="11" id="KW-1185">Reference proteome</keyword>
<feature type="transmembrane region" description="Helical" evidence="9">
    <location>
        <begin position="385"/>
        <end position="404"/>
    </location>
</feature>
<dbReference type="Pfam" id="PF13641">
    <property type="entry name" value="Glyco_tranf_2_3"/>
    <property type="match status" value="1"/>
</dbReference>
<evidence type="ECO:0000256" key="1">
    <source>
        <dbReference type="ARBA" id="ARBA00004653"/>
    </source>
</evidence>
<dbReference type="STRING" id="1841610.A6X21_10020"/>
<evidence type="ECO:0008006" key="12">
    <source>
        <dbReference type="Google" id="ProtNLM"/>
    </source>
</evidence>
<evidence type="ECO:0000313" key="10">
    <source>
        <dbReference type="EMBL" id="ODA29136.1"/>
    </source>
</evidence>
<dbReference type="Proteomes" id="UP000094828">
    <property type="component" value="Unassembled WGS sequence"/>
</dbReference>
<sequence length="533" mass="60139">MLLPLIVTLLFVTLVNTVFQLTQFDLAYRYWRSVWKKQKPTTRPIDREQLPAVTIQLPMFNESIIAPRILEAVSRIDYPRDRLQIQILDDSTDHSPEIIARILEELRQSQPELNIEYLHRTDRQGFKAGALQAAMPLVTGEFIAIFDADFIPQPDFLTHLLPYFDSPEVAVVQSRWGHLNAHDSVLTQAQQFFLDGHHSVEQNGRNRAGYFITFNGTAGIWRRSAMEAAGGWSADTLVEDLDLSYRTQSLGYRIVYVEDYVTPGELPNSVSGLRVQLFRWFKGNAQVGLKILGKVWQQPLPLSVKIHATAQLFAPFTMLSSLVMLLITGALPLILHAAPEHADLVKLCYMGFVWVPAVLLVYGTPRIRFDEGPWYIRLARLVPRTFVFMAMMTGLSCQSSIAVLEAVFKRANQWVVTPKGFSQQSSKKKVRRKLAWYVWPDAFVILYLMASIVIAWKFNFQALMVIEATWLVGYLWLFGGAVWEAYGTPAAPSIVKTSQPENATVEGRALVEYGVNSEGRSESVTTAPAGATL</sequence>
<feature type="transmembrane region" description="Helical" evidence="9">
    <location>
        <begin position="462"/>
        <end position="483"/>
    </location>
</feature>
<dbReference type="GO" id="GO:0071555">
    <property type="term" value="P:cell wall organization"/>
    <property type="evidence" value="ECO:0007669"/>
    <property type="project" value="UniProtKB-KW"/>
</dbReference>
<keyword evidence="6" id="KW-0333">Golgi apparatus</keyword>
<dbReference type="RefSeq" id="WP_068850455.1">
    <property type="nucleotide sequence ID" value="NZ_LYDR01000144.1"/>
</dbReference>
<dbReference type="SUPFAM" id="SSF53448">
    <property type="entry name" value="Nucleotide-diphospho-sugar transferases"/>
    <property type="match status" value="1"/>
</dbReference>
<keyword evidence="2" id="KW-0328">Glycosyltransferase</keyword>
<reference evidence="10 11" key="1">
    <citation type="submission" date="2016-05" db="EMBL/GenBank/DDBJ databases">
        <title>Genomic and physiological characterization of Planctopirus sp. isolated from fresh water lake.</title>
        <authorList>
            <person name="Subhash Y."/>
            <person name="Ramana C."/>
        </authorList>
    </citation>
    <scope>NUCLEOTIDE SEQUENCE [LARGE SCALE GENOMIC DNA]</scope>
    <source>
        <strain evidence="10 11">JC280</strain>
    </source>
</reference>
<dbReference type="PANTHER" id="PTHR32044">
    <property type="entry name" value="GLUCOMANNAN 4-BETA-MANNOSYLTRANSFERASE 9"/>
    <property type="match status" value="1"/>
</dbReference>
<keyword evidence="5 9" id="KW-1133">Transmembrane helix</keyword>
<dbReference type="GO" id="GO:0016757">
    <property type="term" value="F:glycosyltransferase activity"/>
    <property type="evidence" value="ECO:0007669"/>
    <property type="project" value="UniProtKB-KW"/>
</dbReference>
<organism evidence="10 11">
    <name type="scientific">Planctopirus hydrillae</name>
    <dbReference type="NCBI Taxonomy" id="1841610"/>
    <lineage>
        <taxon>Bacteria</taxon>
        <taxon>Pseudomonadati</taxon>
        <taxon>Planctomycetota</taxon>
        <taxon>Planctomycetia</taxon>
        <taxon>Planctomycetales</taxon>
        <taxon>Planctomycetaceae</taxon>
        <taxon>Planctopirus</taxon>
    </lineage>
</organism>
<evidence type="ECO:0000256" key="6">
    <source>
        <dbReference type="ARBA" id="ARBA00023034"/>
    </source>
</evidence>
<dbReference type="OrthoDB" id="154460at2"/>
<evidence type="ECO:0000256" key="4">
    <source>
        <dbReference type="ARBA" id="ARBA00022692"/>
    </source>
</evidence>
<comment type="subcellular location">
    <subcellularLocation>
        <location evidence="1">Golgi apparatus membrane</location>
        <topology evidence="1">Multi-pass membrane protein</topology>
    </subcellularLocation>
</comment>
<dbReference type="EMBL" id="LYDR01000144">
    <property type="protein sequence ID" value="ODA29136.1"/>
    <property type="molecule type" value="Genomic_DNA"/>
</dbReference>
<keyword evidence="3" id="KW-0808">Transferase</keyword>
<evidence type="ECO:0000256" key="5">
    <source>
        <dbReference type="ARBA" id="ARBA00022989"/>
    </source>
</evidence>
<evidence type="ECO:0000256" key="9">
    <source>
        <dbReference type="SAM" id="Phobius"/>
    </source>
</evidence>
<dbReference type="Gene3D" id="3.90.550.10">
    <property type="entry name" value="Spore Coat Polysaccharide Biosynthesis Protein SpsA, Chain A"/>
    <property type="match status" value="1"/>
</dbReference>
<keyword evidence="4 9" id="KW-0812">Transmembrane</keyword>
<evidence type="ECO:0000313" key="11">
    <source>
        <dbReference type="Proteomes" id="UP000094828"/>
    </source>
</evidence>
<proteinExistence type="predicted"/>
<keyword evidence="7 9" id="KW-0472">Membrane</keyword>
<evidence type="ECO:0000256" key="2">
    <source>
        <dbReference type="ARBA" id="ARBA00022676"/>
    </source>
</evidence>
<accession>A0A1C3E7C1</accession>
<name>A0A1C3E7C1_9PLAN</name>
<keyword evidence="8" id="KW-0961">Cell wall biogenesis/degradation</keyword>
<protein>
    <recommendedName>
        <fullName evidence="12">Glycosyl transferase family 2</fullName>
    </recommendedName>
</protein>
<evidence type="ECO:0000256" key="8">
    <source>
        <dbReference type="ARBA" id="ARBA00023316"/>
    </source>
</evidence>
<feature type="transmembrane region" description="Helical" evidence="9">
    <location>
        <begin position="312"/>
        <end position="335"/>
    </location>
</feature>
<feature type="transmembrane region" description="Helical" evidence="9">
    <location>
        <begin position="347"/>
        <end position="365"/>
    </location>
</feature>
<evidence type="ECO:0000256" key="3">
    <source>
        <dbReference type="ARBA" id="ARBA00022679"/>
    </source>
</evidence>
<dbReference type="AlphaFoldDB" id="A0A1C3E7C1"/>